<accession>A0AAI8K9G0</accession>
<dbReference type="Proteomes" id="UP000258127">
    <property type="component" value="Chromosome"/>
</dbReference>
<proteinExistence type="predicted"/>
<dbReference type="RefSeq" id="WP_039576444.1">
    <property type="nucleotide sequence ID" value="NZ_CP009747.1"/>
</dbReference>
<dbReference type="AlphaFoldDB" id="A0AAI8K9G0"/>
<dbReference type="KEGG" id="ppv:NJ69_04230"/>
<evidence type="ECO:0000313" key="2">
    <source>
        <dbReference type="Proteomes" id="UP000258127"/>
    </source>
</evidence>
<keyword evidence="2" id="KW-1185">Reference proteome</keyword>
<dbReference type="EMBL" id="CP031641">
    <property type="protein sequence ID" value="AXO87760.1"/>
    <property type="molecule type" value="Genomic_DNA"/>
</dbReference>
<sequence length="141" mass="15427">MDQVDDLTRQRIRDWQARRLQIKDEMASHPERTLELSTLLDQMEDEHARILGEATPLATQPEAPEEAEPAPGLALRLSVSARSAADLRKLLELALHELDGALTAQAAASADSLRRYPGGMSGSLGTYAYELQATPHPDSAE</sequence>
<protein>
    <submittedName>
        <fullName evidence="1">Uncharacterized protein</fullName>
    </submittedName>
</protein>
<reference evidence="1 2" key="1">
    <citation type="submission" date="2018-08" db="EMBL/GenBank/DDBJ databases">
        <authorList>
            <person name="Lee Y."/>
            <person name="Kakembo D."/>
        </authorList>
    </citation>
    <scope>NUCLEOTIDE SEQUENCE [LARGE SCALE GENOMIC DNA]</scope>
    <source>
        <strain evidence="1 2">JBCS1880</strain>
    </source>
</reference>
<organism evidence="1 2">
    <name type="scientific">Pseudomonas parafulva</name>
    <dbReference type="NCBI Taxonomy" id="157782"/>
    <lineage>
        <taxon>Bacteria</taxon>
        <taxon>Pseudomonadati</taxon>
        <taxon>Pseudomonadota</taxon>
        <taxon>Gammaproteobacteria</taxon>
        <taxon>Pseudomonadales</taxon>
        <taxon>Pseudomonadaceae</taxon>
        <taxon>Pseudomonas</taxon>
    </lineage>
</organism>
<gene>
    <name evidence="1" type="ORF">DZC75_06950</name>
</gene>
<name>A0AAI8K9G0_9PSED</name>
<evidence type="ECO:0000313" key="1">
    <source>
        <dbReference type="EMBL" id="AXO87760.1"/>
    </source>
</evidence>